<feature type="region of interest" description="Disordered" evidence="1">
    <location>
        <begin position="23"/>
        <end position="68"/>
    </location>
</feature>
<protein>
    <submittedName>
        <fullName evidence="2">Uncharacterized protein</fullName>
    </submittedName>
</protein>
<sequence length="68" mass="7897">CYQVVEVIRRVTYFHNLSTRWHSTNTRQQHSHDTSSKTERFTHAEELTGTTSTGLTLSRSSKSVERQT</sequence>
<name>A0A6H5H5E9_9HEMI</name>
<organism evidence="2 3">
    <name type="scientific">Nesidiocoris tenuis</name>
    <dbReference type="NCBI Taxonomy" id="355587"/>
    <lineage>
        <taxon>Eukaryota</taxon>
        <taxon>Metazoa</taxon>
        <taxon>Ecdysozoa</taxon>
        <taxon>Arthropoda</taxon>
        <taxon>Hexapoda</taxon>
        <taxon>Insecta</taxon>
        <taxon>Pterygota</taxon>
        <taxon>Neoptera</taxon>
        <taxon>Paraneoptera</taxon>
        <taxon>Hemiptera</taxon>
        <taxon>Heteroptera</taxon>
        <taxon>Panheteroptera</taxon>
        <taxon>Cimicomorpha</taxon>
        <taxon>Miridae</taxon>
        <taxon>Dicyphina</taxon>
        <taxon>Nesidiocoris</taxon>
    </lineage>
</organism>
<feature type="compositionally biased region" description="Low complexity" evidence="1">
    <location>
        <begin position="47"/>
        <end position="61"/>
    </location>
</feature>
<evidence type="ECO:0000256" key="1">
    <source>
        <dbReference type="SAM" id="MobiDB-lite"/>
    </source>
</evidence>
<feature type="compositionally biased region" description="Basic and acidic residues" evidence="1">
    <location>
        <begin position="30"/>
        <end position="46"/>
    </location>
</feature>
<feature type="non-terminal residue" evidence="2">
    <location>
        <position position="1"/>
    </location>
</feature>
<proteinExistence type="predicted"/>
<evidence type="ECO:0000313" key="2">
    <source>
        <dbReference type="EMBL" id="CAB0011963.1"/>
    </source>
</evidence>
<gene>
    <name evidence="2" type="ORF">NTEN_LOCUS16793</name>
</gene>
<keyword evidence="3" id="KW-1185">Reference proteome</keyword>
<dbReference type="AlphaFoldDB" id="A0A6H5H5E9"/>
<reference evidence="2 3" key="1">
    <citation type="submission" date="2020-02" db="EMBL/GenBank/DDBJ databases">
        <authorList>
            <person name="Ferguson B K."/>
        </authorList>
    </citation>
    <scope>NUCLEOTIDE SEQUENCE [LARGE SCALE GENOMIC DNA]</scope>
</reference>
<dbReference type="EMBL" id="CADCXU010024598">
    <property type="protein sequence ID" value="CAB0011963.1"/>
    <property type="molecule type" value="Genomic_DNA"/>
</dbReference>
<evidence type="ECO:0000313" key="3">
    <source>
        <dbReference type="Proteomes" id="UP000479000"/>
    </source>
</evidence>
<accession>A0A6H5H5E9</accession>
<dbReference type="Proteomes" id="UP000479000">
    <property type="component" value="Unassembled WGS sequence"/>
</dbReference>